<keyword evidence="2" id="KW-0732">Signal</keyword>
<name>B1VU84_STRGG</name>
<dbReference type="RefSeq" id="WP_012378299.1">
    <property type="nucleotide sequence ID" value="NC_010572.1"/>
</dbReference>
<dbReference type="KEGG" id="sgr:SGR_1099"/>
<dbReference type="GO" id="GO:0009446">
    <property type="term" value="P:putrescine biosynthetic process"/>
    <property type="evidence" value="ECO:0007669"/>
    <property type="project" value="InterPro"/>
</dbReference>
<gene>
    <name evidence="3" type="ordered locus">SGR_1099</name>
</gene>
<dbReference type="PATRIC" id="fig|455632.4.peg.1097"/>
<evidence type="ECO:0000313" key="4">
    <source>
        <dbReference type="Proteomes" id="UP000001685"/>
    </source>
</evidence>
<evidence type="ECO:0000313" key="3">
    <source>
        <dbReference type="EMBL" id="BAG17928.1"/>
    </source>
</evidence>
<dbReference type="PROSITE" id="PS51257">
    <property type="entry name" value="PROKAR_LIPOPROTEIN"/>
    <property type="match status" value="1"/>
</dbReference>
<dbReference type="eggNOG" id="COG2957">
    <property type="taxonomic scope" value="Bacteria"/>
</dbReference>
<dbReference type="Proteomes" id="UP000001685">
    <property type="component" value="Chromosome"/>
</dbReference>
<dbReference type="GO" id="GO:0047632">
    <property type="term" value="F:agmatine deiminase activity"/>
    <property type="evidence" value="ECO:0007669"/>
    <property type="project" value="TreeGrafter"/>
</dbReference>
<dbReference type="AlphaFoldDB" id="B1VU84"/>
<keyword evidence="1" id="KW-0378">Hydrolase</keyword>
<dbReference type="PANTHER" id="PTHR31377">
    <property type="entry name" value="AGMATINE DEIMINASE-RELATED"/>
    <property type="match status" value="1"/>
</dbReference>
<reference evidence="4" key="1">
    <citation type="journal article" date="2008" name="J. Bacteriol.">
        <title>Genome sequence of the streptomycin-producing microorganism Streptomyces griseus IFO 13350.</title>
        <authorList>
            <person name="Ohnishi Y."/>
            <person name="Ishikawa J."/>
            <person name="Hara H."/>
            <person name="Suzuki H."/>
            <person name="Ikenoya M."/>
            <person name="Ikeda H."/>
            <person name="Yamashita A."/>
            <person name="Hattori M."/>
            <person name="Horinouchi S."/>
        </authorList>
    </citation>
    <scope>NUCLEOTIDE SEQUENCE [LARGE SCALE GENOMIC DNA]</scope>
    <source>
        <strain evidence="4">JCM 4626 / NBRC 13350</strain>
    </source>
</reference>
<accession>B1VU84</accession>
<dbReference type="GO" id="GO:0004668">
    <property type="term" value="F:protein-arginine deiminase activity"/>
    <property type="evidence" value="ECO:0007669"/>
    <property type="project" value="InterPro"/>
</dbReference>
<proteinExistence type="predicted"/>
<dbReference type="HOGENOM" id="CLU_037682_0_0_11"/>
<dbReference type="Gene3D" id="3.75.10.10">
    <property type="entry name" value="L-arginine/glycine Amidinotransferase, Chain A"/>
    <property type="match status" value="1"/>
</dbReference>
<dbReference type="Pfam" id="PF04371">
    <property type="entry name" value="PAD_porph"/>
    <property type="match status" value="1"/>
</dbReference>
<dbReference type="InterPro" id="IPR006311">
    <property type="entry name" value="TAT_signal"/>
</dbReference>
<sequence length="384" mass="41667">MPHRRPTRRTALHTLAGLGALAFGATACGPDDAASGTVGTGSDRASEGDRRLGAEWDSHARTFMSWPALESVWEEDLPYVREDIARIARAVAEYEYVVMMARPDQRKAAQRACGSQVEVIPLAVDDMWARDTVPVFVEEGGEVIGVDLNFNGWGDKQEHTNDARVGRTLLSKYGIERVEAPLVAEGGSFETDGEGTLLITESSIVNENRNPGLSRDAVEADLVETLGVEKVVWLKGVRGEDITDAHVDSLVRFTAPGVVLLDQAFPGTPPDSWSRAADQARAVLSRATDARGRRFEVIDLPQPDLDRITGEGDDFVSTYANFYVANDAVFMPRFGDRKADDRARGILREQFPDRDVVPVVIDTVASGGGGIHCATHDQPGAPVD</sequence>
<protein>
    <submittedName>
        <fullName evidence="3">Peptidyl-arginine deiminase family protein</fullName>
    </submittedName>
</protein>
<feature type="chain" id="PRO_5038936073" evidence="2">
    <location>
        <begin position="28"/>
        <end position="384"/>
    </location>
</feature>
<dbReference type="EMBL" id="AP009493">
    <property type="protein sequence ID" value="BAG17928.1"/>
    <property type="molecule type" value="Genomic_DNA"/>
</dbReference>
<feature type="signal peptide" evidence="2">
    <location>
        <begin position="1"/>
        <end position="27"/>
    </location>
</feature>
<evidence type="ECO:0000256" key="2">
    <source>
        <dbReference type="SAM" id="SignalP"/>
    </source>
</evidence>
<dbReference type="InterPro" id="IPR007466">
    <property type="entry name" value="Peptidyl-Arg-deiminase_porph"/>
</dbReference>
<evidence type="ECO:0000256" key="1">
    <source>
        <dbReference type="ARBA" id="ARBA00022801"/>
    </source>
</evidence>
<dbReference type="SUPFAM" id="SSF55909">
    <property type="entry name" value="Pentein"/>
    <property type="match status" value="1"/>
</dbReference>
<dbReference type="PROSITE" id="PS51318">
    <property type="entry name" value="TAT"/>
    <property type="match status" value="1"/>
</dbReference>
<dbReference type="PANTHER" id="PTHR31377:SF0">
    <property type="entry name" value="AGMATINE DEIMINASE-RELATED"/>
    <property type="match status" value="1"/>
</dbReference>
<organism evidence="3 4">
    <name type="scientific">Streptomyces griseus subsp. griseus (strain JCM 4626 / CBS 651.72 / NBRC 13350 / KCC S-0626 / ISP 5235)</name>
    <dbReference type="NCBI Taxonomy" id="455632"/>
    <lineage>
        <taxon>Bacteria</taxon>
        <taxon>Bacillati</taxon>
        <taxon>Actinomycetota</taxon>
        <taxon>Actinomycetes</taxon>
        <taxon>Kitasatosporales</taxon>
        <taxon>Streptomycetaceae</taxon>
        <taxon>Streptomyces</taxon>
    </lineage>
</organism>